<feature type="chain" id="PRO_5020923398" evidence="5">
    <location>
        <begin position="21"/>
        <end position="513"/>
    </location>
</feature>
<comment type="similarity">
    <text evidence="1 4">Belongs to the glycosyl hydrolase 32 family.</text>
</comment>
<keyword evidence="5" id="KW-0732">Signal</keyword>
<dbReference type="InterPro" id="IPR013148">
    <property type="entry name" value="Glyco_hydro_32_N"/>
</dbReference>
<gene>
    <name evidence="8" type="ORF">FDK13_19725</name>
</gene>
<keyword evidence="9" id="KW-1185">Reference proteome</keyword>
<dbReference type="PANTHER" id="PTHR42800">
    <property type="entry name" value="EXOINULINASE INUD (AFU_ORTHOLOGUE AFUA_5G00480)"/>
    <property type="match status" value="1"/>
</dbReference>
<dbReference type="Proteomes" id="UP000304900">
    <property type="component" value="Unassembled WGS sequence"/>
</dbReference>
<dbReference type="InterPro" id="IPR001362">
    <property type="entry name" value="Glyco_hydro_32"/>
</dbReference>
<feature type="signal peptide" evidence="5">
    <location>
        <begin position="1"/>
        <end position="20"/>
    </location>
</feature>
<feature type="domain" description="Glycosyl hydrolase family 32 C-terminal" evidence="7">
    <location>
        <begin position="350"/>
        <end position="509"/>
    </location>
</feature>
<organism evidence="8 9">
    <name type="scientific">Dyadobacter frigoris</name>
    <dbReference type="NCBI Taxonomy" id="2576211"/>
    <lineage>
        <taxon>Bacteria</taxon>
        <taxon>Pseudomonadati</taxon>
        <taxon>Bacteroidota</taxon>
        <taxon>Cytophagia</taxon>
        <taxon>Cytophagales</taxon>
        <taxon>Spirosomataceae</taxon>
        <taxon>Dyadobacter</taxon>
    </lineage>
</organism>
<dbReference type="InterPro" id="IPR013189">
    <property type="entry name" value="Glyco_hydro_32_C"/>
</dbReference>
<dbReference type="OrthoDB" id="9759709at2"/>
<dbReference type="Pfam" id="PF00251">
    <property type="entry name" value="Glyco_hydro_32N"/>
    <property type="match status" value="1"/>
</dbReference>
<evidence type="ECO:0000313" key="9">
    <source>
        <dbReference type="Proteomes" id="UP000304900"/>
    </source>
</evidence>
<dbReference type="GO" id="GO:0005987">
    <property type="term" value="P:sucrose catabolic process"/>
    <property type="evidence" value="ECO:0007669"/>
    <property type="project" value="TreeGrafter"/>
</dbReference>
<evidence type="ECO:0000256" key="1">
    <source>
        <dbReference type="ARBA" id="ARBA00009902"/>
    </source>
</evidence>
<sequence>MCKIKLVCIALLVVIFKGYAQPQTPVVTPQWRPQYHFSAPANWINDPNGLLYLHGEYHLYYQYNPFENQWGHMSWGHATSKDLVHWKNLPVAIPELITKDTTTMIFSGSAVWDKNNTSGLGKGDGPVVAFYTGHLPKQKKQAQYMAFSNDRGATYTNYHKNPVIDINYEDFRDPGVFWHESSEQWVMVVSLVKDMEVRFYGSKDLKKWEHLSDFGKQGWTKNDWECPFIVPLAVDGNPKNTKWVMMISSGGPRGPLIQYFIGDFDGRTFKNDNTADVVLTSDYGDSFYAAIPWNNAPDNKKILLGWLQPGRKETFPWKGQMSIPRDLSLKTTPEGIRLVQSVSSVISNNLETLSSGRHISKNLTVDAREIRLDESKRFNTNSNWIEADFFVGQTGKCGFKIAQLRDASGKVIKEIEIGYDAKSSELYVDCSKTEKGIKDDRNLLQKASMKPENGKIEIRVLLDKSSLEVFGNGGEKVITTMIFPDEKASGMSIFSQAKNMSVEDLNVWDLSKK</sequence>
<evidence type="ECO:0000259" key="7">
    <source>
        <dbReference type="Pfam" id="PF08244"/>
    </source>
</evidence>
<dbReference type="Pfam" id="PF08244">
    <property type="entry name" value="Glyco_hydro_32C"/>
    <property type="match status" value="1"/>
</dbReference>
<dbReference type="InterPro" id="IPR013320">
    <property type="entry name" value="ConA-like_dom_sf"/>
</dbReference>
<dbReference type="GO" id="GO:0004575">
    <property type="term" value="F:sucrose alpha-glucosidase activity"/>
    <property type="evidence" value="ECO:0007669"/>
    <property type="project" value="TreeGrafter"/>
</dbReference>
<reference evidence="8 9" key="1">
    <citation type="submission" date="2019-05" db="EMBL/GenBank/DDBJ databases">
        <title>Dyadobacter AR-3-8 sp. nov., isolated from arctic soil.</title>
        <authorList>
            <person name="Chaudhary D.K."/>
        </authorList>
    </citation>
    <scope>NUCLEOTIDE SEQUENCE [LARGE SCALE GENOMIC DNA]</scope>
    <source>
        <strain evidence="8 9">AR-3-8</strain>
    </source>
</reference>
<evidence type="ECO:0000256" key="5">
    <source>
        <dbReference type="SAM" id="SignalP"/>
    </source>
</evidence>
<dbReference type="Gene3D" id="2.60.120.560">
    <property type="entry name" value="Exo-inulinase, domain 1"/>
    <property type="match status" value="1"/>
</dbReference>
<evidence type="ECO:0000256" key="4">
    <source>
        <dbReference type="RuleBase" id="RU362110"/>
    </source>
</evidence>
<proteinExistence type="inferred from homology"/>
<dbReference type="InterPro" id="IPR023296">
    <property type="entry name" value="Glyco_hydro_beta-prop_sf"/>
</dbReference>
<evidence type="ECO:0000259" key="6">
    <source>
        <dbReference type="Pfam" id="PF00251"/>
    </source>
</evidence>
<dbReference type="EMBL" id="SZVO01000009">
    <property type="protein sequence ID" value="TKT90701.1"/>
    <property type="molecule type" value="Genomic_DNA"/>
</dbReference>
<feature type="domain" description="Glycosyl hydrolase family 32 N-terminal" evidence="6">
    <location>
        <begin position="36"/>
        <end position="340"/>
    </location>
</feature>
<dbReference type="AlphaFoldDB" id="A0A4U6D3J1"/>
<dbReference type="SMART" id="SM00640">
    <property type="entry name" value="Glyco_32"/>
    <property type="match status" value="1"/>
</dbReference>
<dbReference type="SUPFAM" id="SSF49899">
    <property type="entry name" value="Concanavalin A-like lectins/glucanases"/>
    <property type="match status" value="1"/>
</dbReference>
<dbReference type="PANTHER" id="PTHR42800:SF1">
    <property type="entry name" value="EXOINULINASE INUD (AFU_ORTHOLOGUE AFUA_5G00480)"/>
    <property type="match status" value="1"/>
</dbReference>
<dbReference type="Gene3D" id="2.115.10.20">
    <property type="entry name" value="Glycosyl hydrolase domain, family 43"/>
    <property type="match status" value="1"/>
</dbReference>
<keyword evidence="3 4" id="KW-0326">Glycosidase</keyword>
<comment type="caution">
    <text evidence="8">The sequence shown here is derived from an EMBL/GenBank/DDBJ whole genome shotgun (WGS) entry which is preliminary data.</text>
</comment>
<evidence type="ECO:0000313" key="8">
    <source>
        <dbReference type="EMBL" id="TKT90701.1"/>
    </source>
</evidence>
<accession>A0A4U6D3J1</accession>
<dbReference type="SUPFAM" id="SSF75005">
    <property type="entry name" value="Arabinanase/levansucrase/invertase"/>
    <property type="match status" value="1"/>
</dbReference>
<evidence type="ECO:0000256" key="3">
    <source>
        <dbReference type="ARBA" id="ARBA00023295"/>
    </source>
</evidence>
<protein>
    <submittedName>
        <fullName evidence="8">Glycoside hydrolase family 32 protein</fullName>
    </submittedName>
</protein>
<name>A0A4U6D3J1_9BACT</name>
<keyword evidence="2 4" id="KW-0378">Hydrolase</keyword>
<evidence type="ECO:0000256" key="2">
    <source>
        <dbReference type="ARBA" id="ARBA00022801"/>
    </source>
</evidence>
<dbReference type="GO" id="GO:0005737">
    <property type="term" value="C:cytoplasm"/>
    <property type="evidence" value="ECO:0007669"/>
    <property type="project" value="TreeGrafter"/>
</dbReference>
<dbReference type="CDD" id="cd18622">
    <property type="entry name" value="GH32_Inu-like"/>
    <property type="match status" value="1"/>
</dbReference>